<dbReference type="RefSeq" id="WP_121906245.1">
    <property type="nucleotide sequence ID" value="NZ_REFC01000011.1"/>
</dbReference>
<keyword evidence="1" id="KW-1133">Transmembrane helix</keyword>
<dbReference type="AlphaFoldDB" id="A0A3L9Z2K6"/>
<keyword evidence="3" id="KW-1185">Reference proteome</keyword>
<comment type="caution">
    <text evidence="2">The sequence shown here is derived from an EMBL/GenBank/DDBJ whole genome shotgun (WGS) entry which is preliminary data.</text>
</comment>
<keyword evidence="1" id="KW-0472">Membrane</keyword>
<feature type="transmembrane region" description="Helical" evidence="1">
    <location>
        <begin position="35"/>
        <end position="54"/>
    </location>
</feature>
<organism evidence="2 3">
    <name type="scientific">Ulvibacter antarcticus</name>
    <dbReference type="NCBI Taxonomy" id="442714"/>
    <lineage>
        <taxon>Bacteria</taxon>
        <taxon>Pseudomonadati</taxon>
        <taxon>Bacteroidota</taxon>
        <taxon>Flavobacteriia</taxon>
        <taxon>Flavobacteriales</taxon>
        <taxon>Flavobacteriaceae</taxon>
        <taxon>Ulvibacter</taxon>
    </lineage>
</organism>
<dbReference type="OrthoDB" id="1453319at2"/>
<reference evidence="2 3" key="1">
    <citation type="submission" date="2018-10" db="EMBL/GenBank/DDBJ databases">
        <title>Genomic Encyclopedia of Archaeal and Bacterial Type Strains, Phase II (KMG-II): from individual species to whole genera.</title>
        <authorList>
            <person name="Goeker M."/>
        </authorList>
    </citation>
    <scope>NUCLEOTIDE SEQUENCE [LARGE SCALE GENOMIC DNA]</scope>
    <source>
        <strain evidence="2 3">DSM 23424</strain>
    </source>
</reference>
<dbReference type="Proteomes" id="UP000271339">
    <property type="component" value="Unassembled WGS sequence"/>
</dbReference>
<evidence type="ECO:0000313" key="2">
    <source>
        <dbReference type="EMBL" id="RMA66237.1"/>
    </source>
</evidence>
<gene>
    <name evidence="2" type="ORF">BXY75_0657</name>
</gene>
<accession>A0A3L9Z2K6</accession>
<evidence type="ECO:0000313" key="3">
    <source>
        <dbReference type="Proteomes" id="UP000271339"/>
    </source>
</evidence>
<evidence type="ECO:0000256" key="1">
    <source>
        <dbReference type="SAM" id="Phobius"/>
    </source>
</evidence>
<proteinExistence type="predicted"/>
<dbReference type="EMBL" id="REFC01000011">
    <property type="protein sequence ID" value="RMA66237.1"/>
    <property type="molecule type" value="Genomic_DNA"/>
</dbReference>
<protein>
    <submittedName>
        <fullName evidence="2">Uncharacterized protein</fullName>
    </submittedName>
</protein>
<sequence length="64" mass="6989">MKIFIYILIALAAALAIFNTTKLDFDNLFEGESSVAAIGILASGCVILLLFILLTSKKIEKKKK</sequence>
<name>A0A3L9Z2K6_9FLAO</name>
<keyword evidence="1" id="KW-0812">Transmembrane</keyword>